<accession>A0A1H6U862</accession>
<dbReference type="InterPro" id="IPR004114">
    <property type="entry name" value="THUMP_dom"/>
</dbReference>
<name>A0A1H6U862_9BACT</name>
<dbReference type="GO" id="GO:0070043">
    <property type="term" value="F:rRNA (guanine-N7-)-methyltransferase activity"/>
    <property type="evidence" value="ECO:0007669"/>
    <property type="project" value="TreeGrafter"/>
</dbReference>
<keyword evidence="1 6" id="KW-0489">Methyltransferase</keyword>
<dbReference type="Pfam" id="PF22020">
    <property type="entry name" value="RlmL_1st"/>
    <property type="match status" value="1"/>
</dbReference>
<dbReference type="Gene3D" id="3.30.2130.30">
    <property type="match status" value="1"/>
</dbReference>
<proteinExistence type="predicted"/>
<dbReference type="Gene3D" id="3.40.50.150">
    <property type="entry name" value="Vaccinia Virus protein VP39"/>
    <property type="match status" value="1"/>
</dbReference>
<evidence type="ECO:0000256" key="2">
    <source>
        <dbReference type="ARBA" id="ARBA00022679"/>
    </source>
</evidence>
<dbReference type="InterPro" id="IPR029063">
    <property type="entry name" value="SAM-dependent_MTases_sf"/>
</dbReference>
<dbReference type="RefSeq" id="WP_092169019.1">
    <property type="nucleotide sequence ID" value="NZ_FNZH01000001.1"/>
</dbReference>
<keyword evidence="2" id="KW-0808">Transferase</keyword>
<dbReference type="Pfam" id="PF01170">
    <property type="entry name" value="UPF0020"/>
    <property type="match status" value="1"/>
</dbReference>
<dbReference type="SUPFAM" id="SSF53335">
    <property type="entry name" value="S-adenosyl-L-methionine-dependent methyltransferases"/>
    <property type="match status" value="1"/>
</dbReference>
<keyword evidence="7" id="KW-1185">Reference proteome</keyword>
<dbReference type="EMBL" id="FNZH01000001">
    <property type="protein sequence ID" value="SEI84490.1"/>
    <property type="molecule type" value="Genomic_DNA"/>
</dbReference>
<dbReference type="InterPro" id="IPR054170">
    <property type="entry name" value="RlmL_1st"/>
</dbReference>
<dbReference type="GO" id="GO:0008990">
    <property type="term" value="F:rRNA (guanine-N2-)-methyltransferase activity"/>
    <property type="evidence" value="ECO:0007669"/>
    <property type="project" value="TreeGrafter"/>
</dbReference>
<dbReference type="PANTHER" id="PTHR47313">
    <property type="entry name" value="RIBOSOMAL RNA LARGE SUBUNIT METHYLTRANSFERASE K/L"/>
    <property type="match status" value="1"/>
</dbReference>
<dbReference type="PANTHER" id="PTHR47313:SF1">
    <property type="entry name" value="RIBOSOMAL RNA LARGE SUBUNIT METHYLTRANSFERASE K_L"/>
    <property type="match status" value="1"/>
</dbReference>
<dbReference type="STRING" id="1416801.SAMN05192553_101509"/>
<feature type="domain" description="RlmL ferredoxin-like" evidence="5">
    <location>
        <begin position="10"/>
        <end position="64"/>
    </location>
</feature>
<feature type="domain" description="Ribosomal RNA large subunit methyltransferase K/L-like methyltransferase" evidence="3">
    <location>
        <begin position="169"/>
        <end position="375"/>
    </location>
</feature>
<evidence type="ECO:0000259" key="5">
    <source>
        <dbReference type="Pfam" id="PF22020"/>
    </source>
</evidence>
<dbReference type="Proteomes" id="UP000199403">
    <property type="component" value="Unassembled WGS sequence"/>
</dbReference>
<gene>
    <name evidence="6" type="ORF">SAMN05192553_101509</name>
</gene>
<dbReference type="AlphaFoldDB" id="A0A1H6U862"/>
<dbReference type="Pfam" id="PF02926">
    <property type="entry name" value="THUMP"/>
    <property type="match status" value="1"/>
</dbReference>
<evidence type="ECO:0000313" key="6">
    <source>
        <dbReference type="EMBL" id="SEI84490.1"/>
    </source>
</evidence>
<evidence type="ECO:0000313" key="7">
    <source>
        <dbReference type="Proteomes" id="UP000199403"/>
    </source>
</evidence>
<evidence type="ECO:0000259" key="4">
    <source>
        <dbReference type="Pfam" id="PF02926"/>
    </source>
</evidence>
<evidence type="ECO:0000256" key="1">
    <source>
        <dbReference type="ARBA" id="ARBA00022603"/>
    </source>
</evidence>
<dbReference type="InterPro" id="IPR000241">
    <property type="entry name" value="RlmKL-like_Mtase"/>
</dbReference>
<sequence>MIDFDQVGRLVVTCYDRNAPFLEAELIELGFIPTGVFRTHVELTGSLNDCIFLNMHLRTASHVLYEIQSFSLDHVQSLYMIVKGIPWEDFIDPDGYFSVISNVKHESVDNPLFVNVKIKDAIADRFREKFGIRPDSGSNLNEAVFQFFWKGEAASLYINTSGDTLIKHGYRKIPGAAPMMESLASACILASGWDQTSPFVNPMCGSGTVAIEAALMATDRYPGLYRDDYALMYIKGYDAGVYYGLKEKMMNRIKPIDSQIIWASDISERAIKASKENARFAGVEDLIQFEVCDFRETTLPETESGMVFLNPEYGERLGNEEELEETYREIGDFMKKRCPGYTGLVFTGNLDLGKKIGLKPKRRIPFYNGTIDCRLLVFELYRGSRVPGKEEFPSQEMPKNPG</sequence>
<protein>
    <submittedName>
        <fullName evidence="6">Putative N6-adenine-specific DNA methylase</fullName>
    </submittedName>
</protein>
<feature type="domain" description="THUMP" evidence="4">
    <location>
        <begin position="76"/>
        <end position="135"/>
    </location>
</feature>
<organism evidence="6 7">
    <name type="scientific">Cyclobacterium xiamenense</name>
    <dbReference type="NCBI Taxonomy" id="1297121"/>
    <lineage>
        <taxon>Bacteria</taxon>
        <taxon>Pseudomonadati</taxon>
        <taxon>Bacteroidota</taxon>
        <taxon>Cytophagia</taxon>
        <taxon>Cytophagales</taxon>
        <taxon>Cyclobacteriaceae</taxon>
        <taxon>Cyclobacterium</taxon>
    </lineage>
</organism>
<reference evidence="7" key="1">
    <citation type="submission" date="2016-10" db="EMBL/GenBank/DDBJ databases">
        <authorList>
            <person name="Varghese N."/>
            <person name="Submissions S."/>
        </authorList>
    </citation>
    <scope>NUCLEOTIDE SEQUENCE [LARGE SCALE GENOMIC DNA]</scope>
    <source>
        <strain evidence="7">IBRC-M 10761</strain>
    </source>
</reference>
<dbReference type="GO" id="GO:0003723">
    <property type="term" value="F:RNA binding"/>
    <property type="evidence" value="ECO:0007669"/>
    <property type="project" value="InterPro"/>
</dbReference>
<evidence type="ECO:0000259" key="3">
    <source>
        <dbReference type="Pfam" id="PF01170"/>
    </source>
</evidence>
<dbReference type="CDD" id="cd11715">
    <property type="entry name" value="THUMP_AdoMetMT"/>
    <property type="match status" value="1"/>
</dbReference>
<dbReference type="OrthoDB" id="9809404at2"/>